<keyword evidence="5" id="KW-1185">Reference proteome</keyword>
<dbReference type="Pfam" id="PF07961">
    <property type="entry name" value="MBA1"/>
    <property type="match status" value="1"/>
</dbReference>
<proteinExistence type="predicted"/>
<dbReference type="InterPro" id="IPR051975">
    <property type="entry name" value="mtLSU_mL45"/>
</dbReference>
<evidence type="ECO:0000256" key="2">
    <source>
        <dbReference type="ARBA" id="ARBA00022946"/>
    </source>
</evidence>
<keyword evidence="2" id="KW-0809">Transit peptide</keyword>
<keyword evidence="3" id="KW-0496">Mitochondrion</keyword>
<dbReference type="PANTHER" id="PTHR28554">
    <property type="entry name" value="39S RIBOSOMAL PROTEIN L45, MITOCHONDRIAL"/>
    <property type="match status" value="1"/>
</dbReference>
<evidence type="ECO:0000313" key="4">
    <source>
        <dbReference type="EMBL" id="KAF3802178.1"/>
    </source>
</evidence>
<evidence type="ECO:0000256" key="1">
    <source>
        <dbReference type="ARBA" id="ARBA00004173"/>
    </source>
</evidence>
<feature type="non-terminal residue" evidence="4">
    <location>
        <position position="396"/>
    </location>
</feature>
<gene>
    <name evidence="4" type="ORF">GCG54_00012424</name>
</gene>
<evidence type="ECO:0000256" key="3">
    <source>
        <dbReference type="ARBA" id="ARBA00023128"/>
    </source>
</evidence>
<dbReference type="GeneID" id="69019544"/>
<comment type="subcellular location">
    <subcellularLocation>
        <location evidence="1">Mitochondrion</location>
    </subcellularLocation>
</comment>
<comment type="caution">
    <text evidence="4">The sequence shown here is derived from an EMBL/GenBank/DDBJ whole genome shotgun (WGS) entry which is preliminary data.</text>
</comment>
<reference evidence="4" key="2">
    <citation type="submission" date="2020-03" db="EMBL/GenBank/DDBJ databases">
        <authorList>
            <person name="Fu F.-F."/>
            <person name="Chen J."/>
        </authorList>
    </citation>
    <scope>NUCLEOTIDE SEQUENCE</scope>
    <source>
        <strain evidence="4">Lc1</strain>
    </source>
</reference>
<dbReference type="GO" id="GO:0005739">
    <property type="term" value="C:mitochondrion"/>
    <property type="evidence" value="ECO:0007669"/>
    <property type="project" value="UniProtKB-SubCell"/>
</dbReference>
<dbReference type="PANTHER" id="PTHR28554:SF1">
    <property type="entry name" value="LARGE RIBOSOMAL SUBUNIT PROTEIN ML45"/>
    <property type="match status" value="1"/>
</dbReference>
<accession>A0A8H4CE76</accession>
<dbReference type="EMBL" id="WVTB01000065">
    <property type="protein sequence ID" value="KAF3802178.1"/>
    <property type="molecule type" value="Genomic_DNA"/>
</dbReference>
<dbReference type="Gene3D" id="3.10.450.240">
    <property type="match status" value="1"/>
</dbReference>
<sequence length="396" mass="44219">ASTSIEAVLIGQHQPHLWLSDAGQAACATPEGRPRKNDVPKAWTILFFVNWRFLVIASRSVLPRERQAIALARTTTMSSSTVYHAARPLLGLGRPVAMRHQTLFRASFPTTARRIPATTRGYAGAKPPSADMRMMGKAMAAQDKKASAQFSARNMEKQQQQQQSLSNMLLPGTFVPLPLASTPKPYYPYLLARFKQRAKDLMVFAGLKLQSMPKFWKRPRAQFQTSSIVPTAKALHQQLAEALAAGDKDTLRQICVPHLYETLSATISRRKATHKLTWELLAYDGRPKLLSHRLAMLPPAGKSPLLQQAVVGIVSRQRLGRVDKQTGEPVPQSTRVEKLDEYLVLSRSLDPQSYKPGKWIVWGNTKVTTMKSWKAEEAQVAAMEAAEFERRNGFKV</sequence>
<name>A0A8H4CE76_COLGL</name>
<evidence type="ECO:0008006" key="6">
    <source>
        <dbReference type="Google" id="ProtNLM"/>
    </source>
</evidence>
<protein>
    <recommendedName>
        <fullName evidence="6">Tim44-like domain-containing protein</fullName>
    </recommendedName>
</protein>
<reference evidence="4" key="1">
    <citation type="journal article" date="2020" name="Phytopathology">
        <title>Genome sequence and comparative analysis of Colletotrichum gloeosporioides isolated from Liriodendron leaves.</title>
        <authorList>
            <person name="Fu F.F."/>
            <person name="Hao Z."/>
            <person name="Wang P."/>
            <person name="Lu Y."/>
            <person name="Xue L.J."/>
            <person name="Wei G."/>
            <person name="Tian Y."/>
            <person name="Baishi H."/>
            <person name="Xu H."/>
            <person name="Shi J."/>
            <person name="Cheng T."/>
            <person name="Wang G."/>
            <person name="Yi Y."/>
            <person name="Chen J."/>
        </authorList>
    </citation>
    <scope>NUCLEOTIDE SEQUENCE</scope>
    <source>
        <strain evidence="4">Lc1</strain>
    </source>
</reference>
<organism evidence="4 5">
    <name type="scientific">Colletotrichum gloeosporioides</name>
    <name type="common">Anthracnose fungus</name>
    <name type="synonym">Glomerella cingulata</name>
    <dbReference type="NCBI Taxonomy" id="474922"/>
    <lineage>
        <taxon>Eukaryota</taxon>
        <taxon>Fungi</taxon>
        <taxon>Dikarya</taxon>
        <taxon>Ascomycota</taxon>
        <taxon>Pezizomycotina</taxon>
        <taxon>Sordariomycetes</taxon>
        <taxon>Hypocreomycetidae</taxon>
        <taxon>Glomerellales</taxon>
        <taxon>Glomerellaceae</taxon>
        <taxon>Colletotrichum</taxon>
        <taxon>Colletotrichum gloeosporioides species complex</taxon>
    </lineage>
</organism>
<dbReference type="InterPro" id="IPR024621">
    <property type="entry name" value="Mba1"/>
</dbReference>
<dbReference type="RefSeq" id="XP_045261337.1">
    <property type="nucleotide sequence ID" value="XM_045412302.1"/>
</dbReference>
<dbReference type="Proteomes" id="UP000613401">
    <property type="component" value="Unassembled WGS sequence"/>
</dbReference>
<evidence type="ECO:0000313" key="5">
    <source>
        <dbReference type="Proteomes" id="UP000613401"/>
    </source>
</evidence>
<dbReference type="AlphaFoldDB" id="A0A8H4CE76"/>